<feature type="active site" description="Proton acceptor" evidence="1">
    <location>
        <position position="259"/>
    </location>
</feature>
<keyword evidence="1" id="KW-0442">Lipid degradation</keyword>
<dbReference type="STRING" id="1235591.CAK95_07030"/>
<feature type="short sequence motif" description="GXSXG" evidence="1">
    <location>
        <begin position="114"/>
        <end position="118"/>
    </location>
</feature>
<keyword evidence="3" id="KW-1185">Reference proteome</keyword>
<dbReference type="RefSeq" id="WP_086087268.1">
    <property type="nucleotide sequence ID" value="NZ_CP021112.1"/>
</dbReference>
<dbReference type="PROSITE" id="PS51257">
    <property type="entry name" value="PROKAR_LIPOPROTEIN"/>
    <property type="match status" value="1"/>
</dbReference>
<dbReference type="GO" id="GO:0016787">
    <property type="term" value="F:hydrolase activity"/>
    <property type="evidence" value="ECO:0007669"/>
    <property type="project" value="UniProtKB-UniRule"/>
</dbReference>
<proteinExistence type="predicted"/>
<dbReference type="Gene3D" id="3.40.1090.10">
    <property type="entry name" value="Cytosolic phospholipase A2 catalytic domain"/>
    <property type="match status" value="2"/>
</dbReference>
<name>A0A1W6ZN97_9HYPH</name>
<organism evidence="2 3">
    <name type="scientific">Pseudorhodoplanes sinuspersici</name>
    <dbReference type="NCBI Taxonomy" id="1235591"/>
    <lineage>
        <taxon>Bacteria</taxon>
        <taxon>Pseudomonadati</taxon>
        <taxon>Pseudomonadota</taxon>
        <taxon>Alphaproteobacteria</taxon>
        <taxon>Hyphomicrobiales</taxon>
        <taxon>Pseudorhodoplanes</taxon>
    </lineage>
</organism>
<evidence type="ECO:0000313" key="3">
    <source>
        <dbReference type="Proteomes" id="UP000194137"/>
    </source>
</evidence>
<dbReference type="PANTHER" id="PTHR14226">
    <property type="entry name" value="NEUROPATHY TARGET ESTERASE/SWISS CHEESE D.MELANOGASTER"/>
    <property type="match status" value="1"/>
</dbReference>
<evidence type="ECO:0000313" key="2">
    <source>
        <dbReference type="EMBL" id="ARP98856.1"/>
    </source>
</evidence>
<dbReference type="AlphaFoldDB" id="A0A1W6ZN97"/>
<feature type="active site" description="Nucleophile" evidence="1">
    <location>
        <position position="116"/>
    </location>
</feature>
<sequence>MRLRTQGYARLLWVRQAVALVLCAVLVSACAGIERIPYTQQEQQVAVIPGIPEARMWADDPALARNNPLLDAPGRDRPVVLALSGGGADGAFGAGLLTGWTQRGDRPQFTIVTGASAGALIAPFAFLGSGYDPVLTSVFSSGEMEGFLKFQGLRGLFGTSLFEAAPLRQLIAKYITPDVLAAIAEQYRRGRRLYIVTTNLDAQRTAIWDMGRIASSRDPRAPELFRQVIAASASVPGIFSPVLIDVEAQGKRFAEMHVDGGITSNVLVVPEAMLASNQPLPAKLQPRIYVILNSKLGPYFEVVPANTIRIAVRAFETSVRANTRNTLLASYEFIRRRGWDMSLAAIDDSFPSQEKPGFDTTYMRGLFEFGMAQGHSGTVWRSGAGGDAPLPVNRRGPRVAAQ</sequence>
<keyword evidence="1" id="KW-0378">Hydrolase</keyword>
<accession>A0A1W6ZN97</accession>
<dbReference type="GO" id="GO:0016042">
    <property type="term" value="P:lipid catabolic process"/>
    <property type="evidence" value="ECO:0007669"/>
    <property type="project" value="UniProtKB-UniRule"/>
</dbReference>
<feature type="short sequence motif" description="GXGXXG" evidence="1">
    <location>
        <begin position="85"/>
        <end position="90"/>
    </location>
</feature>
<keyword evidence="1" id="KW-0443">Lipid metabolism</keyword>
<dbReference type="Proteomes" id="UP000194137">
    <property type="component" value="Chromosome"/>
</dbReference>
<dbReference type="OrthoDB" id="323481at2"/>
<dbReference type="PANTHER" id="PTHR14226:SF74">
    <property type="entry name" value="BLR4684 PROTEIN"/>
    <property type="match status" value="1"/>
</dbReference>
<dbReference type="InterPro" id="IPR016035">
    <property type="entry name" value="Acyl_Trfase/lysoPLipase"/>
</dbReference>
<dbReference type="InterPro" id="IPR002641">
    <property type="entry name" value="PNPLA_dom"/>
</dbReference>
<gene>
    <name evidence="2" type="ORF">CAK95_07030</name>
</gene>
<feature type="short sequence motif" description="DGA/G" evidence="1">
    <location>
        <begin position="259"/>
        <end position="261"/>
    </location>
</feature>
<dbReference type="SUPFAM" id="SSF52151">
    <property type="entry name" value="FabD/lysophospholipase-like"/>
    <property type="match status" value="1"/>
</dbReference>
<dbReference type="PROSITE" id="PS51635">
    <property type="entry name" value="PNPLA"/>
    <property type="match status" value="1"/>
</dbReference>
<evidence type="ECO:0000256" key="1">
    <source>
        <dbReference type="PROSITE-ProRule" id="PRU01161"/>
    </source>
</evidence>
<dbReference type="KEGG" id="psin:CAK95_07030"/>
<dbReference type="EMBL" id="CP021112">
    <property type="protein sequence ID" value="ARP98856.1"/>
    <property type="molecule type" value="Genomic_DNA"/>
</dbReference>
<protein>
    <submittedName>
        <fullName evidence="2">Uncharacterized protein</fullName>
    </submittedName>
</protein>
<dbReference type="Pfam" id="PF01734">
    <property type="entry name" value="Patatin"/>
    <property type="match status" value="1"/>
</dbReference>
<dbReference type="InterPro" id="IPR050301">
    <property type="entry name" value="NTE"/>
</dbReference>
<reference evidence="2 3" key="1">
    <citation type="submission" date="2017-05" db="EMBL/GenBank/DDBJ databases">
        <title>Full genome sequence of Pseudorhodoplanes sinuspersici.</title>
        <authorList>
            <person name="Dastgheib S.M.M."/>
            <person name="Shavandi M."/>
            <person name="Tirandaz H."/>
        </authorList>
    </citation>
    <scope>NUCLEOTIDE SEQUENCE [LARGE SCALE GENOMIC DNA]</scope>
    <source>
        <strain evidence="2 3">RIPI110</strain>
    </source>
</reference>